<accession>A0ABU7ATH8</accession>
<comment type="caution">
    <text evidence="2">The sequence shown here is derived from an EMBL/GenBank/DDBJ whole genome shotgun (WGS) entry which is preliminary data.</text>
</comment>
<sequence>MQGKAGKASKKELVIESPQQYKNPAEVEVDSVPQVVVKPKVIEPLDYENVLVQRKTQILSDVLRDMLQFPLEDFEISTLRRQGRTLYPTVPENAESEAQSLFVQEVRHNERQ</sequence>
<dbReference type="InterPro" id="IPR021816">
    <property type="entry name" value="DOCK_C/D_N"/>
</dbReference>
<reference evidence="2 3" key="1">
    <citation type="submission" date="2021-07" db="EMBL/GenBank/DDBJ databases">
        <authorList>
            <person name="Palmer J.M."/>
        </authorList>
    </citation>
    <scope>NUCLEOTIDE SEQUENCE [LARGE SCALE GENOMIC DNA]</scope>
    <source>
        <strain evidence="2 3">AT_MEX2019</strain>
        <tissue evidence="2">Muscle</tissue>
    </source>
</reference>
<proteinExistence type="predicted"/>
<gene>
    <name evidence="2" type="primary">DOCK9_5</name>
    <name evidence="2" type="ORF">ATANTOWER_017990</name>
</gene>
<keyword evidence="3" id="KW-1185">Reference proteome</keyword>
<evidence type="ECO:0000313" key="3">
    <source>
        <dbReference type="Proteomes" id="UP001345963"/>
    </source>
</evidence>
<evidence type="ECO:0000259" key="1">
    <source>
        <dbReference type="Pfam" id="PF11878"/>
    </source>
</evidence>
<protein>
    <submittedName>
        <fullName evidence="2">Dedicator of cytokinesis protein 9</fullName>
    </submittedName>
</protein>
<dbReference type="Proteomes" id="UP001345963">
    <property type="component" value="Unassembled WGS sequence"/>
</dbReference>
<feature type="domain" description="Dedicator of cytokinesis C/D N-terminal" evidence="1">
    <location>
        <begin position="40"/>
        <end position="105"/>
    </location>
</feature>
<organism evidence="2 3">
    <name type="scientific">Ataeniobius toweri</name>
    <dbReference type="NCBI Taxonomy" id="208326"/>
    <lineage>
        <taxon>Eukaryota</taxon>
        <taxon>Metazoa</taxon>
        <taxon>Chordata</taxon>
        <taxon>Craniata</taxon>
        <taxon>Vertebrata</taxon>
        <taxon>Euteleostomi</taxon>
        <taxon>Actinopterygii</taxon>
        <taxon>Neopterygii</taxon>
        <taxon>Teleostei</taxon>
        <taxon>Neoteleostei</taxon>
        <taxon>Acanthomorphata</taxon>
        <taxon>Ovalentaria</taxon>
        <taxon>Atherinomorphae</taxon>
        <taxon>Cyprinodontiformes</taxon>
        <taxon>Goodeidae</taxon>
        <taxon>Ataeniobius</taxon>
    </lineage>
</organism>
<dbReference type="EMBL" id="JAHUTI010029875">
    <property type="protein sequence ID" value="MED6241526.1"/>
    <property type="molecule type" value="Genomic_DNA"/>
</dbReference>
<name>A0ABU7ATH8_9TELE</name>
<evidence type="ECO:0000313" key="2">
    <source>
        <dbReference type="EMBL" id="MED6241526.1"/>
    </source>
</evidence>
<dbReference type="Pfam" id="PF11878">
    <property type="entry name" value="DOCK_C-D_N"/>
    <property type="match status" value="1"/>
</dbReference>